<comment type="caution">
    <text evidence="1">The sequence shown here is derived from an EMBL/GenBank/DDBJ whole genome shotgun (WGS) entry which is preliminary data.</text>
</comment>
<dbReference type="PANTHER" id="PTHR43737">
    <property type="entry name" value="BLL7424 PROTEIN"/>
    <property type="match status" value="1"/>
</dbReference>
<organism evidence="1 2">
    <name type="scientific">Gimesia maris</name>
    <dbReference type="NCBI Taxonomy" id="122"/>
    <lineage>
        <taxon>Bacteria</taxon>
        <taxon>Pseudomonadati</taxon>
        <taxon>Planctomycetota</taxon>
        <taxon>Planctomycetia</taxon>
        <taxon>Planctomycetales</taxon>
        <taxon>Planctomycetaceae</taxon>
        <taxon>Gimesia</taxon>
    </lineage>
</organism>
<accession>A0A3D3R8N1</accession>
<dbReference type="Pfam" id="PF07394">
    <property type="entry name" value="DUF1501"/>
    <property type="match status" value="1"/>
</dbReference>
<dbReference type="AlphaFoldDB" id="A0A3D3R8N1"/>
<feature type="non-terminal residue" evidence="1">
    <location>
        <position position="1"/>
    </location>
</feature>
<dbReference type="InterPro" id="IPR017850">
    <property type="entry name" value="Alkaline_phosphatase_core_sf"/>
</dbReference>
<gene>
    <name evidence="1" type="ORF">DIT97_19990</name>
</gene>
<dbReference type="PANTHER" id="PTHR43737:SF1">
    <property type="entry name" value="DUF1501 DOMAIN-CONTAINING PROTEIN"/>
    <property type="match status" value="1"/>
</dbReference>
<protein>
    <submittedName>
        <fullName evidence="1">DUF1501 domain-containing protein</fullName>
    </submittedName>
</protein>
<dbReference type="Gene3D" id="3.40.720.10">
    <property type="entry name" value="Alkaline Phosphatase, subunit A"/>
    <property type="match status" value="1"/>
</dbReference>
<sequence length="150" mass="16367">CKSAGSWDTHGNNFNCLKENLLPEFDRAYSALIEDLNDRGLLDETLVMVTSEMGRKPKIGDPRSGGISGAGRDHWTHCLTDVLAGGGIKGGQTFGASDRYGEYPLNSPVTPADVTHTVYHAMGIDDLIAYDKLERPYHLLDDSKPLTALF</sequence>
<dbReference type="SUPFAM" id="SSF53649">
    <property type="entry name" value="Alkaline phosphatase-like"/>
    <property type="match status" value="1"/>
</dbReference>
<evidence type="ECO:0000313" key="2">
    <source>
        <dbReference type="Proteomes" id="UP000263642"/>
    </source>
</evidence>
<dbReference type="Proteomes" id="UP000263642">
    <property type="component" value="Unassembled WGS sequence"/>
</dbReference>
<reference evidence="1 2" key="1">
    <citation type="journal article" date="2018" name="Nat. Biotechnol.">
        <title>A standardized bacterial taxonomy based on genome phylogeny substantially revises the tree of life.</title>
        <authorList>
            <person name="Parks D.H."/>
            <person name="Chuvochina M."/>
            <person name="Waite D.W."/>
            <person name="Rinke C."/>
            <person name="Skarshewski A."/>
            <person name="Chaumeil P.A."/>
            <person name="Hugenholtz P."/>
        </authorList>
    </citation>
    <scope>NUCLEOTIDE SEQUENCE [LARGE SCALE GENOMIC DNA]</scope>
    <source>
        <strain evidence="1">UBA9375</strain>
    </source>
</reference>
<dbReference type="InterPro" id="IPR010869">
    <property type="entry name" value="DUF1501"/>
</dbReference>
<dbReference type="EMBL" id="DQAY01000119">
    <property type="protein sequence ID" value="HCO25193.1"/>
    <property type="molecule type" value="Genomic_DNA"/>
</dbReference>
<name>A0A3D3R8N1_9PLAN</name>
<evidence type="ECO:0000313" key="1">
    <source>
        <dbReference type="EMBL" id="HCO25193.1"/>
    </source>
</evidence>
<proteinExistence type="predicted"/>